<evidence type="ECO:0000256" key="4">
    <source>
        <dbReference type="ARBA" id="ARBA00011533"/>
    </source>
</evidence>
<keyword evidence="8" id="KW-0999">Mitochondrion inner membrane</keyword>
<evidence type="ECO:0000256" key="2">
    <source>
        <dbReference type="ARBA" id="ARBA00004443"/>
    </source>
</evidence>
<evidence type="ECO:0000256" key="11">
    <source>
        <dbReference type="ARBA" id="ARBA00023128"/>
    </source>
</evidence>
<keyword evidence="11" id="KW-0496">Mitochondrion</keyword>
<feature type="transmembrane region" description="Helical" evidence="16">
    <location>
        <begin position="101"/>
        <end position="120"/>
    </location>
</feature>
<evidence type="ECO:0000313" key="17">
    <source>
        <dbReference type="Ensembl" id="ENSSPAP00000014672.1"/>
    </source>
</evidence>
<dbReference type="InterPro" id="IPR026627">
    <property type="entry name" value="NDUFB2_animal"/>
</dbReference>
<evidence type="ECO:0000256" key="10">
    <source>
        <dbReference type="ARBA" id="ARBA00022982"/>
    </source>
</evidence>
<dbReference type="GO" id="GO:0045271">
    <property type="term" value="C:respiratory chain complex I"/>
    <property type="evidence" value="ECO:0007669"/>
    <property type="project" value="InterPro"/>
</dbReference>
<dbReference type="GeneTree" id="ENSGT00390000004044"/>
<evidence type="ECO:0000256" key="7">
    <source>
        <dbReference type="ARBA" id="ARBA00022660"/>
    </source>
</evidence>
<comment type="subcellular location">
    <subcellularLocation>
        <location evidence="2">Mitochondrion inner membrane</location>
        <topology evidence="2">Peripheral membrane protein</topology>
        <orientation evidence="2">Matrix side</orientation>
    </subcellularLocation>
</comment>
<evidence type="ECO:0000256" key="3">
    <source>
        <dbReference type="ARBA" id="ARBA00005923"/>
    </source>
</evidence>
<dbReference type="PANTHER" id="PTHR15223">
    <property type="entry name" value="NADH-UBIQUINONE OXIDOREDUCTASE AGGG SUBUNIT"/>
    <property type="match status" value="1"/>
</dbReference>
<keyword evidence="7" id="KW-0679">Respiratory chain</keyword>
<dbReference type="STRING" id="144197.ENSSPAP00000014672"/>
<dbReference type="AlphaFoldDB" id="A0A3B5AMB2"/>
<evidence type="ECO:0000256" key="5">
    <source>
        <dbReference type="ARBA" id="ARBA00014585"/>
    </source>
</evidence>
<evidence type="ECO:0000256" key="16">
    <source>
        <dbReference type="SAM" id="Phobius"/>
    </source>
</evidence>
<reference evidence="17" key="1">
    <citation type="submission" date="2023-09" db="UniProtKB">
        <authorList>
            <consortium name="Ensembl"/>
        </authorList>
    </citation>
    <scope>IDENTIFICATION</scope>
</reference>
<keyword evidence="9" id="KW-0809">Transit peptide</keyword>
<dbReference type="Pfam" id="PF14813">
    <property type="entry name" value="NADH_B2"/>
    <property type="match status" value="1"/>
</dbReference>
<evidence type="ECO:0000256" key="9">
    <source>
        <dbReference type="ARBA" id="ARBA00022946"/>
    </source>
</evidence>
<accession>A0A3B5AMB2</accession>
<evidence type="ECO:0000256" key="6">
    <source>
        <dbReference type="ARBA" id="ARBA00022448"/>
    </source>
</evidence>
<dbReference type="GO" id="GO:0005743">
    <property type="term" value="C:mitochondrial inner membrane"/>
    <property type="evidence" value="ECO:0007669"/>
    <property type="project" value="UniProtKB-SubCell"/>
</dbReference>
<comment type="similarity">
    <text evidence="3">Belongs to the complex I NDUFB2 subunit family.</text>
</comment>
<keyword evidence="10" id="KW-0249">Electron transport</keyword>
<protein>
    <recommendedName>
        <fullName evidence="5">NADH dehydrogenase [ubiquinone] 1 beta subcomplex subunit 2, mitochondrial</fullName>
    </recommendedName>
    <alternativeName>
        <fullName evidence="13">Complex I-AGGG</fullName>
    </alternativeName>
    <alternativeName>
        <fullName evidence="14">NADH-ubiquinone oxidoreductase AGGG subunit</fullName>
    </alternativeName>
</protein>
<feature type="region of interest" description="Disordered" evidence="15">
    <location>
        <begin position="1"/>
        <end position="21"/>
    </location>
</feature>
<proteinExistence type="inferred from homology"/>
<keyword evidence="6" id="KW-0813">Transport</keyword>
<organism evidence="17">
    <name type="scientific">Stegastes partitus</name>
    <name type="common">bicolor damselfish</name>
    <dbReference type="NCBI Taxonomy" id="144197"/>
    <lineage>
        <taxon>Eukaryota</taxon>
        <taxon>Metazoa</taxon>
        <taxon>Chordata</taxon>
        <taxon>Craniata</taxon>
        <taxon>Vertebrata</taxon>
        <taxon>Euteleostomi</taxon>
        <taxon>Actinopterygii</taxon>
        <taxon>Neopterygii</taxon>
        <taxon>Teleostei</taxon>
        <taxon>Neoteleostei</taxon>
        <taxon>Acanthomorphata</taxon>
        <taxon>Ovalentaria</taxon>
        <taxon>Pomacentridae</taxon>
        <taxon>Stegastes</taxon>
    </lineage>
</organism>
<dbReference type="GO" id="GO:0032981">
    <property type="term" value="P:mitochondrial respiratory chain complex I assembly"/>
    <property type="evidence" value="ECO:0007669"/>
    <property type="project" value="TreeGrafter"/>
</dbReference>
<sequence length="151" mass="17113">MKNGEINSRREKEQPRTARGNAFTPEELPLAAMATLRILSACARTLGSVCHRGHTHCISQQLVTLLQTSGGRGKDVTLFLCDVPHIAARYRQMPEITDNQVFQAEFIMGAMWFWILWHFWHDPSAVTGHFPWPDASKWTDAELGIPPDDEE</sequence>
<comment type="function">
    <text evidence="1">Accessory subunit of the mitochondrial membrane respiratory chain NADH dehydrogenase (Complex I), that is believed not to be involved in catalysis. Complex I functions in the transfer of electrons from NADH to the respiratory chain. The immediate electron acceptor for the enzyme is believed to be ubiquinone.</text>
</comment>
<evidence type="ECO:0000256" key="8">
    <source>
        <dbReference type="ARBA" id="ARBA00022792"/>
    </source>
</evidence>
<keyword evidence="16" id="KW-0812">Transmembrane</keyword>
<evidence type="ECO:0000256" key="12">
    <source>
        <dbReference type="ARBA" id="ARBA00023136"/>
    </source>
</evidence>
<evidence type="ECO:0000256" key="14">
    <source>
        <dbReference type="ARBA" id="ARBA00031736"/>
    </source>
</evidence>
<evidence type="ECO:0000256" key="1">
    <source>
        <dbReference type="ARBA" id="ARBA00003195"/>
    </source>
</evidence>
<feature type="compositionally biased region" description="Basic and acidic residues" evidence="15">
    <location>
        <begin position="7"/>
        <end position="16"/>
    </location>
</feature>
<evidence type="ECO:0000256" key="15">
    <source>
        <dbReference type="SAM" id="MobiDB-lite"/>
    </source>
</evidence>
<evidence type="ECO:0000256" key="13">
    <source>
        <dbReference type="ARBA" id="ARBA00031368"/>
    </source>
</evidence>
<keyword evidence="16" id="KW-1133">Transmembrane helix</keyword>
<name>A0A3B5AMB2_9TELE</name>
<dbReference type="PANTHER" id="PTHR15223:SF1">
    <property type="entry name" value="NADH DEHYDROGENASE [UBIQUINONE] 1 BETA SUBCOMPLEX SUBUNIT 2, MITOCHONDRIAL"/>
    <property type="match status" value="1"/>
</dbReference>
<keyword evidence="12 16" id="KW-0472">Membrane</keyword>
<dbReference type="Ensembl" id="ENSSPAT00000014914.1">
    <property type="protein sequence ID" value="ENSSPAP00000014672.1"/>
    <property type="gene ID" value="ENSSPAG00000011074.1"/>
</dbReference>
<comment type="subunit">
    <text evidence="4">Complex I is composed of 45 different subunits.</text>
</comment>